<feature type="compositionally biased region" description="Low complexity" evidence="2">
    <location>
        <begin position="649"/>
        <end position="666"/>
    </location>
</feature>
<evidence type="ECO:0000256" key="1">
    <source>
        <dbReference type="PROSITE-ProRule" id="PRU00288"/>
    </source>
</evidence>
<dbReference type="PROSITE" id="PS50211">
    <property type="entry name" value="DENN"/>
    <property type="match status" value="1"/>
</dbReference>
<keyword evidence="6" id="KW-1185">Reference proteome</keyword>
<sequence>MMLFSSRTASGTALTTVAQQQMLRKLTEIFQSSPENQCCADCRSRLSDSIWASTTVGAFLCIHCAGCHRKLGVQLSRVKSLHLDSWSDEEVLTMKAGNKRVQEVYGKHADKWIAVDPSFVLQSNADISARERYIRAKYEGLQFTKMPTSPETITAHIRSEEKGQDSPELTDDSPASPMRRNQQNSPAQKPVREGNQNAVKSGRVVEVSKRFLNYFMVLGRGSLVPNQHIEKSKSPTDIQFFPTTIDVFPEPHHDSPLPSHLTQFAFPEGFSLSQAYVAPIFFSFVLTNVNGVKIYACALKFYEELHPLEVVSLLAPHYNHPHRHQRRRPGAGAEYPKDDNNDNQSGELPKWVQDLSGEMAQAPGPVFCPKCIIVTSHYPYFSAFRQFLQQVKFKLLTGGFTPVPFHSHASLPITQIYRATLSQSPMPVERYIANFVSEIPLPPPGQIQVQLTLPDRTLIVSRPPKNDFPLVDFSFRPLFQVMDLNNVLLVFSSETLLALLLPYLWQGAYIPVLPASLLDVIDVSELPSCFAPVPFLVGTHSDCLKQAAARTTGVIFVDLDHNRVIPAVDESGKAIPIPKLPEREGAKLRVKLAEYANAFPNEEHLEPIGSFATERGQTVPLAKTVSETSSNDSFTSIYSMGKIMRGRKNSNSNPAPSPSGSSSAIASISWTSKAAHQASPGPSAAADTAGGLTDSRFNESDNFSTEGIRKAFLRFFVTLFKKYAQYLNMSPRNGKNGNESLFDGEAFLRDNYDAMSRPFMAQLIATQMFDRFVEDRVFNPQFPEVLFFDQSINQKLNRSLSIGKKKYDCSFLDDRSDDIQETFIAPPPSNIGLPDDGTIYNYKAFPRLKK</sequence>
<evidence type="ECO:0000313" key="6">
    <source>
        <dbReference type="Proteomes" id="UP000019132"/>
    </source>
</evidence>
<dbReference type="eggNOG" id="KOG0703">
    <property type="taxonomic scope" value="Eukaryota"/>
</dbReference>
<dbReference type="Pfam" id="PF03455">
    <property type="entry name" value="dDENN"/>
    <property type="match status" value="1"/>
</dbReference>
<dbReference type="InterPro" id="IPR037278">
    <property type="entry name" value="ARFGAP/RecO"/>
</dbReference>
<dbReference type="Gene3D" id="1.10.220.150">
    <property type="entry name" value="Arf GTPase activating protein"/>
    <property type="match status" value="1"/>
</dbReference>
<dbReference type="InterPro" id="IPR001194">
    <property type="entry name" value="cDENN_dom"/>
</dbReference>
<dbReference type="Pfam" id="PF02141">
    <property type="entry name" value="DENN"/>
    <property type="match status" value="2"/>
</dbReference>
<dbReference type="Gene3D" id="3.40.50.11500">
    <property type="match status" value="1"/>
</dbReference>
<organism evidence="5 6">
    <name type="scientific">Globisporangium ultimum (strain ATCC 200006 / CBS 805.95 / DAOM BR144)</name>
    <name type="common">Pythium ultimum</name>
    <dbReference type="NCBI Taxonomy" id="431595"/>
    <lineage>
        <taxon>Eukaryota</taxon>
        <taxon>Sar</taxon>
        <taxon>Stramenopiles</taxon>
        <taxon>Oomycota</taxon>
        <taxon>Peronosporomycetes</taxon>
        <taxon>Pythiales</taxon>
        <taxon>Pythiaceae</taxon>
        <taxon>Globisporangium</taxon>
    </lineage>
</organism>
<dbReference type="VEuPathDB" id="FungiDB:PYU1_G000690"/>
<dbReference type="Proteomes" id="UP000019132">
    <property type="component" value="Unassembled WGS sequence"/>
</dbReference>
<dbReference type="GO" id="GO:0032483">
    <property type="term" value="P:regulation of Rab protein signal transduction"/>
    <property type="evidence" value="ECO:0007669"/>
    <property type="project" value="TreeGrafter"/>
</dbReference>
<reference evidence="6" key="1">
    <citation type="journal article" date="2010" name="Genome Biol.">
        <title>Genome sequence of the necrotrophic plant pathogen Pythium ultimum reveals original pathogenicity mechanisms and effector repertoire.</title>
        <authorList>
            <person name="Levesque C.A."/>
            <person name="Brouwer H."/>
            <person name="Cano L."/>
            <person name="Hamilton J.P."/>
            <person name="Holt C."/>
            <person name="Huitema E."/>
            <person name="Raffaele S."/>
            <person name="Robideau G.P."/>
            <person name="Thines M."/>
            <person name="Win J."/>
            <person name="Zerillo M.M."/>
            <person name="Beakes G.W."/>
            <person name="Boore J.L."/>
            <person name="Busam D."/>
            <person name="Dumas B."/>
            <person name="Ferriera S."/>
            <person name="Fuerstenberg S.I."/>
            <person name="Gachon C.M."/>
            <person name="Gaulin E."/>
            <person name="Govers F."/>
            <person name="Grenville-Briggs L."/>
            <person name="Horner N."/>
            <person name="Hostetler J."/>
            <person name="Jiang R.H."/>
            <person name="Johnson J."/>
            <person name="Krajaejun T."/>
            <person name="Lin H."/>
            <person name="Meijer H.J."/>
            <person name="Moore B."/>
            <person name="Morris P."/>
            <person name="Phuntmart V."/>
            <person name="Puiu D."/>
            <person name="Shetty J."/>
            <person name="Stajich J.E."/>
            <person name="Tripathy S."/>
            <person name="Wawra S."/>
            <person name="van West P."/>
            <person name="Whitty B.R."/>
            <person name="Coutinho P.M."/>
            <person name="Henrissat B."/>
            <person name="Martin F."/>
            <person name="Thomas P.D."/>
            <person name="Tyler B.M."/>
            <person name="De Vries R.P."/>
            <person name="Kamoun S."/>
            <person name="Yandell M."/>
            <person name="Tisserat N."/>
            <person name="Buell C.R."/>
        </authorList>
    </citation>
    <scope>NUCLEOTIDE SEQUENCE</scope>
    <source>
        <strain evidence="6">DAOM:BR144</strain>
    </source>
</reference>
<dbReference type="PANTHER" id="PTHR12296:SF21">
    <property type="entry name" value="DENN DOMAIN-CONTAINING PROTEIN 3"/>
    <property type="match status" value="1"/>
</dbReference>
<feature type="region of interest" description="Disordered" evidence="2">
    <location>
        <begin position="157"/>
        <end position="199"/>
    </location>
</feature>
<dbReference type="OMA" id="MPVERYI"/>
<keyword evidence="1" id="KW-0479">Metal-binding</keyword>
<evidence type="ECO:0000259" key="3">
    <source>
        <dbReference type="PROSITE" id="PS50115"/>
    </source>
</evidence>
<dbReference type="InterPro" id="IPR001164">
    <property type="entry name" value="ArfGAP_dom"/>
</dbReference>
<dbReference type="PROSITE" id="PS50115">
    <property type="entry name" value="ARFGAP"/>
    <property type="match status" value="1"/>
</dbReference>
<feature type="region of interest" description="Disordered" evidence="2">
    <location>
        <begin position="321"/>
        <end position="349"/>
    </location>
</feature>
<dbReference type="SMART" id="SM00799">
    <property type="entry name" value="DENN"/>
    <property type="match status" value="1"/>
</dbReference>
<dbReference type="InterPro" id="IPR038508">
    <property type="entry name" value="ArfGAP_dom_sf"/>
</dbReference>
<evidence type="ECO:0000256" key="2">
    <source>
        <dbReference type="SAM" id="MobiDB-lite"/>
    </source>
</evidence>
<keyword evidence="1" id="KW-0862">Zinc</keyword>
<dbReference type="GO" id="GO:0031410">
    <property type="term" value="C:cytoplasmic vesicle"/>
    <property type="evidence" value="ECO:0007669"/>
    <property type="project" value="TreeGrafter"/>
</dbReference>
<accession>K3W6U9</accession>
<dbReference type="STRING" id="431595.K3W6U9"/>
<name>K3W6U9_GLOUD</name>
<dbReference type="SMART" id="SM00105">
    <property type="entry name" value="ArfGap"/>
    <property type="match status" value="1"/>
</dbReference>
<dbReference type="InParanoid" id="K3W6U9"/>
<dbReference type="GO" id="GO:0008270">
    <property type="term" value="F:zinc ion binding"/>
    <property type="evidence" value="ECO:0007669"/>
    <property type="project" value="UniProtKB-KW"/>
</dbReference>
<dbReference type="HOGENOM" id="CLU_335726_0_0_1"/>
<dbReference type="PRINTS" id="PR00405">
    <property type="entry name" value="REVINTRACTNG"/>
</dbReference>
<dbReference type="InterPro" id="IPR005112">
    <property type="entry name" value="dDENN_dom"/>
</dbReference>
<feature type="domain" description="Arf-GAP" evidence="3">
    <location>
        <begin position="20"/>
        <end position="152"/>
    </location>
</feature>
<evidence type="ECO:0008006" key="7">
    <source>
        <dbReference type="Google" id="ProtNLM"/>
    </source>
</evidence>
<dbReference type="InterPro" id="IPR051696">
    <property type="entry name" value="DENN_Domain_GEFs"/>
</dbReference>
<dbReference type="eggNOG" id="KOG2080">
    <property type="taxonomic scope" value="Eukaryota"/>
</dbReference>
<dbReference type="SMART" id="SM00801">
    <property type="entry name" value="dDENN"/>
    <property type="match status" value="1"/>
</dbReference>
<evidence type="ECO:0000313" key="5">
    <source>
        <dbReference type="EnsemblProtists" id="PYU1_T000690"/>
    </source>
</evidence>
<keyword evidence="1" id="KW-0863">Zinc-finger</keyword>
<dbReference type="SUPFAM" id="SSF57863">
    <property type="entry name" value="ArfGap/RecO-like zinc finger"/>
    <property type="match status" value="1"/>
</dbReference>
<dbReference type="PANTHER" id="PTHR12296">
    <property type="entry name" value="DENN DOMAIN-CONTAINING PROTEIN 4"/>
    <property type="match status" value="1"/>
</dbReference>
<dbReference type="Gene3D" id="3.30.450.200">
    <property type="match status" value="1"/>
</dbReference>
<dbReference type="InterPro" id="IPR037516">
    <property type="entry name" value="Tripartite_DENN"/>
</dbReference>
<dbReference type="InterPro" id="IPR005113">
    <property type="entry name" value="uDENN_dom"/>
</dbReference>
<dbReference type="Pfam" id="PF01412">
    <property type="entry name" value="ArfGap"/>
    <property type="match status" value="1"/>
</dbReference>
<protein>
    <recommendedName>
        <fullName evidence="7">Arf-GAP domain-containing protein</fullName>
    </recommendedName>
</protein>
<dbReference type="EMBL" id="GL376620">
    <property type="status" value="NOT_ANNOTATED_CDS"/>
    <property type="molecule type" value="Genomic_DNA"/>
</dbReference>
<proteinExistence type="predicted"/>
<dbReference type="EnsemblProtists" id="PYU1_T000690">
    <property type="protein sequence ID" value="PYU1_T000690"/>
    <property type="gene ID" value="PYU1_G000690"/>
</dbReference>
<reference evidence="5" key="3">
    <citation type="submission" date="2015-02" db="UniProtKB">
        <authorList>
            <consortium name="EnsemblProtists"/>
        </authorList>
    </citation>
    <scope>IDENTIFICATION</scope>
    <source>
        <strain evidence="5">DAOM BR144</strain>
    </source>
</reference>
<dbReference type="Pfam" id="PF03456">
    <property type="entry name" value="uDENN"/>
    <property type="match status" value="1"/>
</dbReference>
<dbReference type="AlphaFoldDB" id="K3W6U9"/>
<dbReference type="InterPro" id="IPR043153">
    <property type="entry name" value="DENN_C"/>
</dbReference>
<dbReference type="CDD" id="cd08204">
    <property type="entry name" value="ArfGap"/>
    <property type="match status" value="1"/>
</dbReference>
<dbReference type="GO" id="GO:0005096">
    <property type="term" value="F:GTPase activator activity"/>
    <property type="evidence" value="ECO:0007669"/>
    <property type="project" value="InterPro"/>
</dbReference>
<dbReference type="SMART" id="SM00800">
    <property type="entry name" value="uDENN"/>
    <property type="match status" value="1"/>
</dbReference>
<feature type="region of interest" description="Disordered" evidence="2">
    <location>
        <begin position="645"/>
        <end position="666"/>
    </location>
</feature>
<evidence type="ECO:0000259" key="4">
    <source>
        <dbReference type="PROSITE" id="PS50211"/>
    </source>
</evidence>
<feature type="domain" description="UDENN" evidence="4">
    <location>
        <begin position="226"/>
        <end position="784"/>
    </location>
</feature>
<reference evidence="6" key="2">
    <citation type="submission" date="2010-04" db="EMBL/GenBank/DDBJ databases">
        <authorList>
            <person name="Buell R."/>
            <person name="Hamilton J."/>
            <person name="Hostetler J."/>
        </authorList>
    </citation>
    <scope>NUCLEOTIDE SEQUENCE [LARGE SCALE GENOMIC DNA]</scope>
    <source>
        <strain evidence="6">DAOM:BR144</strain>
    </source>
</reference>